<gene>
    <name evidence="8" type="ORF">BRO54_1874</name>
</gene>
<accession>A0A1Q5T0B5</accession>
<proteinExistence type="inferred from homology"/>
<dbReference type="PANTHER" id="PTHR12677">
    <property type="entry name" value="GOLGI APPARATUS MEMBRANE PROTEIN TVP38-RELATED"/>
    <property type="match status" value="1"/>
</dbReference>
<evidence type="ECO:0000256" key="3">
    <source>
        <dbReference type="ARBA" id="ARBA00022692"/>
    </source>
</evidence>
<feature type="transmembrane region" description="Helical" evidence="6">
    <location>
        <begin position="158"/>
        <end position="176"/>
    </location>
</feature>
<evidence type="ECO:0000313" key="9">
    <source>
        <dbReference type="Proteomes" id="UP000186030"/>
    </source>
</evidence>
<reference evidence="8 9" key="1">
    <citation type="submission" date="2016-11" db="EMBL/GenBank/DDBJ databases">
        <authorList>
            <person name="Kadnikov V."/>
            <person name="Nazina T."/>
        </authorList>
    </citation>
    <scope>NUCLEOTIDE SEQUENCE [LARGE SCALE GENOMIC DNA]</scope>
    <source>
        <strain evidence="8 9">1017</strain>
    </source>
</reference>
<evidence type="ECO:0000256" key="4">
    <source>
        <dbReference type="ARBA" id="ARBA00022989"/>
    </source>
</evidence>
<evidence type="ECO:0000313" key="8">
    <source>
        <dbReference type="EMBL" id="OKO93535.1"/>
    </source>
</evidence>
<keyword evidence="5 6" id="KW-0472">Membrane</keyword>
<comment type="caution">
    <text evidence="8">The sequence shown here is derived from an EMBL/GenBank/DDBJ whole genome shotgun (WGS) entry which is preliminary data.</text>
</comment>
<dbReference type="Proteomes" id="UP000186030">
    <property type="component" value="Unassembled WGS sequence"/>
</dbReference>
<organism evidence="8 9">
    <name type="scientific">Geobacillus proteiniphilus</name>
    <dbReference type="NCBI Taxonomy" id="860353"/>
    <lineage>
        <taxon>Bacteria</taxon>
        <taxon>Bacillati</taxon>
        <taxon>Bacillota</taxon>
        <taxon>Bacilli</taxon>
        <taxon>Bacillales</taxon>
        <taxon>Anoxybacillaceae</taxon>
        <taxon>Geobacillus</taxon>
    </lineage>
</organism>
<feature type="domain" description="VTT" evidence="7">
    <location>
        <begin position="33"/>
        <end position="151"/>
    </location>
</feature>
<evidence type="ECO:0000256" key="5">
    <source>
        <dbReference type="ARBA" id="ARBA00023136"/>
    </source>
</evidence>
<name>A0A1Q5T0B5_9BACL</name>
<evidence type="ECO:0000259" key="7">
    <source>
        <dbReference type="Pfam" id="PF09335"/>
    </source>
</evidence>
<dbReference type="EMBL" id="MQMG01000021">
    <property type="protein sequence ID" value="OKO93535.1"/>
    <property type="molecule type" value="Genomic_DNA"/>
</dbReference>
<feature type="transmembrane region" description="Helical" evidence="6">
    <location>
        <begin position="52"/>
        <end position="70"/>
    </location>
</feature>
<sequence>MKDRMIDVLQAYDETAFLLSLLCNLAISVLGVVPSAFLTAANLTVFGFWPGFWVSFAGEALGAVVSFVLYRKGLRRWSQTTWLSHPKVKPLLHASGKEAFGLIFALRLLPFVPSGVVTFVAAIGRTSFLVFAAASSLGKLPALWMEAYAVDQVIRVTWQGKLILAVLSGAMFLFIWRKIRKKMPG</sequence>
<evidence type="ECO:0000256" key="6">
    <source>
        <dbReference type="RuleBase" id="RU366058"/>
    </source>
</evidence>
<evidence type="ECO:0000256" key="2">
    <source>
        <dbReference type="ARBA" id="ARBA00022475"/>
    </source>
</evidence>
<dbReference type="PANTHER" id="PTHR12677:SF55">
    <property type="entry name" value="UNDECAPRENYL PHOSPHATE TRANSPORTER SAOUHSC_00901-RELATED"/>
    <property type="match status" value="1"/>
</dbReference>
<comment type="subcellular location">
    <subcellularLocation>
        <location evidence="1 6">Cell membrane</location>
        <topology evidence="1 6">Multi-pass membrane protein</topology>
    </subcellularLocation>
</comment>
<dbReference type="AlphaFoldDB" id="A0A1Q5T0B5"/>
<reference evidence="9" key="2">
    <citation type="submission" date="2017-01" db="EMBL/GenBank/DDBJ databases">
        <title>Genome sequencing and annotation of Geobacillus sp. 1017, a Hydrocarbon-Oxidizing Thermophilic Bacterium Isolated from a Heavy Oil Reservoir (China).</title>
        <authorList>
            <person name="Kadnikov V.V."/>
            <person name="Mardanov A.V."/>
            <person name="Poltaraus A.B."/>
            <person name="Sokolova D.S."/>
            <person name="Semenova E.M."/>
            <person name="Ravin N.V."/>
            <person name="Tourova T.P."/>
            <person name="Nazina T.N."/>
        </authorList>
    </citation>
    <scope>NUCLEOTIDE SEQUENCE [LARGE SCALE GENOMIC DNA]</scope>
    <source>
        <strain evidence="9">1017</strain>
    </source>
</reference>
<comment type="similarity">
    <text evidence="6">Belongs to the TVP38/TMEM64 family.</text>
</comment>
<dbReference type="RefSeq" id="WP_074043718.1">
    <property type="nucleotide sequence ID" value="NZ_MQMG01000021.1"/>
</dbReference>
<keyword evidence="3 6" id="KW-0812">Transmembrane</keyword>
<comment type="caution">
    <text evidence="6">Lacks conserved residue(s) required for the propagation of feature annotation.</text>
</comment>
<keyword evidence="2 6" id="KW-1003">Cell membrane</keyword>
<dbReference type="GO" id="GO:0005886">
    <property type="term" value="C:plasma membrane"/>
    <property type="evidence" value="ECO:0007669"/>
    <property type="project" value="UniProtKB-SubCell"/>
</dbReference>
<protein>
    <recommendedName>
        <fullName evidence="6">TVP38/TMEM64 family membrane protein</fullName>
    </recommendedName>
</protein>
<dbReference type="InterPro" id="IPR015414">
    <property type="entry name" value="TMEM64"/>
</dbReference>
<feature type="transmembrane region" description="Helical" evidence="6">
    <location>
        <begin position="116"/>
        <end position="138"/>
    </location>
</feature>
<dbReference type="Pfam" id="PF09335">
    <property type="entry name" value="VTT_dom"/>
    <property type="match status" value="1"/>
</dbReference>
<keyword evidence="4 6" id="KW-1133">Transmembrane helix</keyword>
<dbReference type="InterPro" id="IPR032816">
    <property type="entry name" value="VTT_dom"/>
</dbReference>
<feature type="transmembrane region" description="Helical" evidence="6">
    <location>
        <begin position="21"/>
        <end position="46"/>
    </location>
</feature>
<evidence type="ECO:0000256" key="1">
    <source>
        <dbReference type="ARBA" id="ARBA00004651"/>
    </source>
</evidence>